<keyword evidence="9" id="KW-0802">TPR repeat</keyword>
<organism evidence="12 13">
    <name type="scientific">Flavobacterium macacae</name>
    <dbReference type="NCBI Taxonomy" id="2488993"/>
    <lineage>
        <taxon>Bacteria</taxon>
        <taxon>Pseudomonadati</taxon>
        <taxon>Bacteroidota</taxon>
        <taxon>Flavobacteriia</taxon>
        <taxon>Flavobacteriales</taxon>
        <taxon>Flavobacteriaceae</taxon>
        <taxon>Flavobacterium</taxon>
    </lineage>
</organism>
<comment type="catalytic activity">
    <reaction evidence="1">
        <text>ATP + protein L-histidine = ADP + protein N-phospho-L-histidine.</text>
        <dbReference type="EC" id="2.7.13.3"/>
    </reaction>
</comment>
<dbReference type="SUPFAM" id="SSF55874">
    <property type="entry name" value="ATPase domain of HSP90 chaperone/DNA topoisomerase II/histidine kinase"/>
    <property type="match status" value="1"/>
</dbReference>
<dbReference type="Pfam" id="PF02518">
    <property type="entry name" value="HATPase_c"/>
    <property type="match status" value="1"/>
</dbReference>
<keyword evidence="6 12" id="KW-0418">Kinase</keyword>
<keyword evidence="7" id="KW-0067">ATP-binding</keyword>
<dbReference type="GO" id="GO:0005524">
    <property type="term" value="F:ATP binding"/>
    <property type="evidence" value="ECO:0007669"/>
    <property type="project" value="UniProtKB-KW"/>
</dbReference>
<keyword evidence="10" id="KW-1133">Transmembrane helix</keyword>
<comment type="caution">
    <text evidence="12">The sequence shown here is derived from an EMBL/GenBank/DDBJ whole genome shotgun (WGS) entry which is preliminary data.</text>
</comment>
<dbReference type="PROSITE" id="PS51257">
    <property type="entry name" value="PROKAR_LIPOPROTEIN"/>
    <property type="match status" value="1"/>
</dbReference>
<evidence type="ECO:0000256" key="1">
    <source>
        <dbReference type="ARBA" id="ARBA00000085"/>
    </source>
</evidence>
<feature type="repeat" description="TPR" evidence="9">
    <location>
        <begin position="235"/>
        <end position="268"/>
    </location>
</feature>
<evidence type="ECO:0000256" key="2">
    <source>
        <dbReference type="ARBA" id="ARBA00012438"/>
    </source>
</evidence>
<dbReference type="GO" id="GO:0000155">
    <property type="term" value="F:phosphorelay sensor kinase activity"/>
    <property type="evidence" value="ECO:0007669"/>
    <property type="project" value="InterPro"/>
</dbReference>
<dbReference type="Pfam" id="PF07730">
    <property type="entry name" value="HisKA_3"/>
    <property type="match status" value="1"/>
</dbReference>
<dbReference type="PANTHER" id="PTHR24421">
    <property type="entry name" value="NITRATE/NITRITE SENSOR PROTEIN NARX-RELATED"/>
    <property type="match status" value="1"/>
</dbReference>
<sequence length="673" mass="78244">MKKYHFLYLLFFAFLSFSCSKKKLDLNSNSNDSLSVYLEIANDDAESHKKRMEVTEKALRIISSQENDSMYRVNLFKVANRYFNMPNWPNYKKTVELLVEKSEISKDNESLAKAYSYMGDYYFRNTKADSSFLFYKKAERLYIEQKNDAKLGKLYISFSRAHYMINDYGGSEFMAVKALKALKNTKDSVSIFETYNLLGVNANLMRQTDESLKYHKKALAILNKYKFPSSFQLKSLSYNNIGTVYITSGNYDQAIKYFKISLAQKDHFLNNPESYARTLDNLAIALFKKRDFTLLPDLFYDSIKIKDSLNLTSGIVTSKNNLSEYYLYLKDTLQAKKLAQESLKLSYKSNIPEDLLYSLKRLAFSDPKNATNHFERYNHLNDSLVVEERKSRNRIARIEYQTDEIILEKNNAVAQKWIFFWLSVSGLLLAFLIFNIRIQRSKKRELRLIKNQQYANEEIYRLILDQKIRFEEGRQKEKKRISKELHDGIMNKLASIRLNLFILKKKTDPETIEESLKYISEIQNIEKEIRNIAHDLADEKFPIKDDYSGLLNNLVSDFKKHDFTKLHLEVDKEINWDIIPAVIKMNCYRILQESINNIVKHANATNVVIEILKINSNIEILVKDDGCGFDISKTTMGIGLKNIKSRTAEIGAELYITSSDGLGTSISIKIPIA</sequence>
<dbReference type="AlphaFoldDB" id="A0A3P3W6E0"/>
<dbReference type="InterPro" id="IPR011990">
    <property type="entry name" value="TPR-like_helical_dom_sf"/>
</dbReference>
<dbReference type="OrthoDB" id="977000at2"/>
<name>A0A3P3W6E0_9FLAO</name>
<dbReference type="InterPro" id="IPR011712">
    <property type="entry name" value="Sig_transdc_His_kin_sub3_dim/P"/>
</dbReference>
<dbReference type="EC" id="2.7.13.3" evidence="2"/>
<dbReference type="GO" id="GO:0016020">
    <property type="term" value="C:membrane"/>
    <property type="evidence" value="ECO:0007669"/>
    <property type="project" value="InterPro"/>
</dbReference>
<dbReference type="InterPro" id="IPR003594">
    <property type="entry name" value="HATPase_dom"/>
</dbReference>
<evidence type="ECO:0000256" key="10">
    <source>
        <dbReference type="SAM" id="Phobius"/>
    </source>
</evidence>
<dbReference type="PROSITE" id="PS50109">
    <property type="entry name" value="HIS_KIN"/>
    <property type="match status" value="1"/>
</dbReference>
<gene>
    <name evidence="12" type="ORF">EG849_11840</name>
</gene>
<reference evidence="12 13" key="1">
    <citation type="submission" date="2018-11" db="EMBL/GenBank/DDBJ databases">
        <title>Flavobacterium sp. nov., YIM 102600 draft genome.</title>
        <authorList>
            <person name="Li G."/>
            <person name="Jiang Y."/>
        </authorList>
    </citation>
    <scope>NUCLEOTIDE SEQUENCE [LARGE SCALE GENOMIC DNA]</scope>
    <source>
        <strain evidence="12 13">YIM 102600</strain>
    </source>
</reference>
<proteinExistence type="predicted"/>
<dbReference type="PROSITE" id="PS50005">
    <property type="entry name" value="TPR"/>
    <property type="match status" value="1"/>
</dbReference>
<keyword evidence="4" id="KW-0808">Transferase</keyword>
<dbReference type="CDD" id="cd16917">
    <property type="entry name" value="HATPase_UhpB-NarQ-NarX-like"/>
    <property type="match status" value="1"/>
</dbReference>
<feature type="transmembrane region" description="Helical" evidence="10">
    <location>
        <begin position="417"/>
        <end position="438"/>
    </location>
</feature>
<dbReference type="InterPro" id="IPR050482">
    <property type="entry name" value="Sensor_HK_TwoCompSys"/>
</dbReference>
<dbReference type="InterPro" id="IPR036890">
    <property type="entry name" value="HATPase_C_sf"/>
</dbReference>
<dbReference type="SMART" id="SM00387">
    <property type="entry name" value="HATPase_c"/>
    <property type="match status" value="1"/>
</dbReference>
<accession>A0A3P3W6E0</accession>
<dbReference type="Gene3D" id="1.25.40.10">
    <property type="entry name" value="Tetratricopeptide repeat domain"/>
    <property type="match status" value="1"/>
</dbReference>
<feature type="domain" description="Histidine kinase" evidence="11">
    <location>
        <begin position="484"/>
        <end position="673"/>
    </location>
</feature>
<dbReference type="EMBL" id="RQVR01000013">
    <property type="protein sequence ID" value="RRJ90008.1"/>
    <property type="molecule type" value="Genomic_DNA"/>
</dbReference>
<evidence type="ECO:0000256" key="6">
    <source>
        <dbReference type="ARBA" id="ARBA00022777"/>
    </source>
</evidence>
<keyword evidence="3" id="KW-0597">Phosphoprotein</keyword>
<dbReference type="SUPFAM" id="SSF48452">
    <property type="entry name" value="TPR-like"/>
    <property type="match status" value="2"/>
</dbReference>
<evidence type="ECO:0000259" key="11">
    <source>
        <dbReference type="PROSITE" id="PS50109"/>
    </source>
</evidence>
<evidence type="ECO:0000313" key="12">
    <source>
        <dbReference type="EMBL" id="RRJ90008.1"/>
    </source>
</evidence>
<keyword evidence="10" id="KW-0812">Transmembrane</keyword>
<evidence type="ECO:0000256" key="7">
    <source>
        <dbReference type="ARBA" id="ARBA00022840"/>
    </source>
</evidence>
<dbReference type="Proteomes" id="UP000271937">
    <property type="component" value="Unassembled WGS sequence"/>
</dbReference>
<keyword evidence="13" id="KW-1185">Reference proteome</keyword>
<dbReference type="InterPro" id="IPR005467">
    <property type="entry name" value="His_kinase_dom"/>
</dbReference>
<dbReference type="InterPro" id="IPR019734">
    <property type="entry name" value="TPR_rpt"/>
</dbReference>
<evidence type="ECO:0000256" key="8">
    <source>
        <dbReference type="ARBA" id="ARBA00023012"/>
    </source>
</evidence>
<evidence type="ECO:0000256" key="3">
    <source>
        <dbReference type="ARBA" id="ARBA00022553"/>
    </source>
</evidence>
<keyword evidence="8" id="KW-0902">Two-component regulatory system</keyword>
<dbReference type="PANTHER" id="PTHR24421:SF10">
    <property type="entry name" value="NITRATE_NITRITE SENSOR PROTEIN NARQ"/>
    <property type="match status" value="1"/>
</dbReference>
<evidence type="ECO:0000256" key="9">
    <source>
        <dbReference type="PROSITE-ProRule" id="PRU00339"/>
    </source>
</evidence>
<evidence type="ECO:0000256" key="4">
    <source>
        <dbReference type="ARBA" id="ARBA00022679"/>
    </source>
</evidence>
<keyword evidence="10" id="KW-0472">Membrane</keyword>
<dbReference type="Gene3D" id="1.20.5.1930">
    <property type="match status" value="1"/>
</dbReference>
<dbReference type="Gene3D" id="3.30.565.10">
    <property type="entry name" value="Histidine kinase-like ATPase, C-terminal domain"/>
    <property type="match status" value="1"/>
</dbReference>
<evidence type="ECO:0000313" key="13">
    <source>
        <dbReference type="Proteomes" id="UP000271937"/>
    </source>
</evidence>
<dbReference type="Pfam" id="PF13424">
    <property type="entry name" value="TPR_12"/>
    <property type="match status" value="1"/>
</dbReference>
<dbReference type="RefSeq" id="WP_125013298.1">
    <property type="nucleotide sequence ID" value="NZ_RQVR01000013.1"/>
</dbReference>
<dbReference type="GO" id="GO:0046983">
    <property type="term" value="F:protein dimerization activity"/>
    <property type="evidence" value="ECO:0007669"/>
    <property type="project" value="InterPro"/>
</dbReference>
<dbReference type="SMART" id="SM00028">
    <property type="entry name" value="TPR"/>
    <property type="match status" value="4"/>
</dbReference>
<evidence type="ECO:0000256" key="5">
    <source>
        <dbReference type="ARBA" id="ARBA00022741"/>
    </source>
</evidence>
<protein>
    <recommendedName>
        <fullName evidence="2">histidine kinase</fullName>
        <ecNumber evidence="2">2.7.13.3</ecNumber>
    </recommendedName>
</protein>
<keyword evidence="5" id="KW-0547">Nucleotide-binding</keyword>